<keyword evidence="2" id="KW-1185">Reference proteome</keyword>
<name>A0A328DBH1_9ASTE</name>
<proteinExistence type="predicted"/>
<dbReference type="EMBL" id="NQVE01000188">
    <property type="protein sequence ID" value="RAL41243.1"/>
    <property type="molecule type" value="Genomic_DNA"/>
</dbReference>
<evidence type="ECO:0000313" key="1">
    <source>
        <dbReference type="EMBL" id="RAL41243.1"/>
    </source>
</evidence>
<sequence length="164" mass="18157">MGKFTQVRAPAKAATLALCASLARELNIATDIFPLHYCNGNFVCNRNILQRSFLQRKIITSVAIMARDRNGRKKNLGLNSSAPRSATGHRARTDGFQCWLGLHRRSANHESELSDAIRESGGDLGISISPASIQVYQFVFLYVFNPSFSISSLESFTLLLLFTC</sequence>
<dbReference type="Proteomes" id="UP000249390">
    <property type="component" value="Unassembled WGS sequence"/>
</dbReference>
<reference evidence="1 2" key="1">
    <citation type="submission" date="2018-06" db="EMBL/GenBank/DDBJ databases">
        <title>The Genome of Cuscuta australis (Dodder) Provides Insight into the Evolution of Plant Parasitism.</title>
        <authorList>
            <person name="Liu H."/>
        </authorList>
    </citation>
    <scope>NUCLEOTIDE SEQUENCE [LARGE SCALE GENOMIC DNA]</scope>
    <source>
        <strain evidence="2">cv. Yunnan</strain>
        <tissue evidence="1">Vines</tissue>
    </source>
</reference>
<comment type="caution">
    <text evidence="1">The sequence shown here is derived from an EMBL/GenBank/DDBJ whole genome shotgun (WGS) entry which is preliminary data.</text>
</comment>
<gene>
    <name evidence="1" type="ORF">DM860_010037</name>
</gene>
<evidence type="ECO:0000313" key="2">
    <source>
        <dbReference type="Proteomes" id="UP000249390"/>
    </source>
</evidence>
<dbReference type="AlphaFoldDB" id="A0A328DBH1"/>
<protein>
    <submittedName>
        <fullName evidence="1">Uncharacterized protein</fullName>
    </submittedName>
</protein>
<accession>A0A328DBH1</accession>
<organism evidence="1 2">
    <name type="scientific">Cuscuta australis</name>
    <dbReference type="NCBI Taxonomy" id="267555"/>
    <lineage>
        <taxon>Eukaryota</taxon>
        <taxon>Viridiplantae</taxon>
        <taxon>Streptophyta</taxon>
        <taxon>Embryophyta</taxon>
        <taxon>Tracheophyta</taxon>
        <taxon>Spermatophyta</taxon>
        <taxon>Magnoliopsida</taxon>
        <taxon>eudicotyledons</taxon>
        <taxon>Gunneridae</taxon>
        <taxon>Pentapetalae</taxon>
        <taxon>asterids</taxon>
        <taxon>lamiids</taxon>
        <taxon>Solanales</taxon>
        <taxon>Convolvulaceae</taxon>
        <taxon>Cuscuteae</taxon>
        <taxon>Cuscuta</taxon>
        <taxon>Cuscuta subgen. Grammica</taxon>
        <taxon>Cuscuta sect. Cleistogrammica</taxon>
    </lineage>
</organism>